<dbReference type="EMBL" id="CAJVCH010570971">
    <property type="protein sequence ID" value="CAG7836307.1"/>
    <property type="molecule type" value="Genomic_DNA"/>
</dbReference>
<evidence type="ECO:0000256" key="1">
    <source>
        <dbReference type="SAM" id="SignalP"/>
    </source>
</evidence>
<name>A0A8J2Q131_9HEXA</name>
<feature type="signal peptide" evidence="1">
    <location>
        <begin position="1"/>
        <end position="18"/>
    </location>
</feature>
<dbReference type="Proteomes" id="UP000708208">
    <property type="component" value="Unassembled WGS sequence"/>
</dbReference>
<dbReference type="AlphaFoldDB" id="A0A8J2Q131"/>
<proteinExistence type="predicted"/>
<protein>
    <submittedName>
        <fullName evidence="2">Uncharacterized protein</fullName>
    </submittedName>
</protein>
<keyword evidence="3" id="KW-1185">Reference proteome</keyword>
<accession>A0A8J2Q131</accession>
<keyword evidence="1" id="KW-0732">Signal</keyword>
<feature type="chain" id="PRO_5035191220" evidence="1">
    <location>
        <begin position="19"/>
        <end position="126"/>
    </location>
</feature>
<comment type="caution">
    <text evidence="2">The sequence shown here is derived from an EMBL/GenBank/DDBJ whole genome shotgun (WGS) entry which is preliminary data.</text>
</comment>
<evidence type="ECO:0000313" key="3">
    <source>
        <dbReference type="Proteomes" id="UP000708208"/>
    </source>
</evidence>
<reference evidence="2" key="1">
    <citation type="submission" date="2021-06" db="EMBL/GenBank/DDBJ databases">
        <authorList>
            <person name="Hodson N. C."/>
            <person name="Mongue J. A."/>
            <person name="Jaron S. K."/>
        </authorList>
    </citation>
    <scope>NUCLEOTIDE SEQUENCE</scope>
</reference>
<gene>
    <name evidence="2" type="ORF">AFUS01_LOCUS45564</name>
</gene>
<organism evidence="2 3">
    <name type="scientific">Allacma fusca</name>
    <dbReference type="NCBI Taxonomy" id="39272"/>
    <lineage>
        <taxon>Eukaryota</taxon>
        <taxon>Metazoa</taxon>
        <taxon>Ecdysozoa</taxon>
        <taxon>Arthropoda</taxon>
        <taxon>Hexapoda</taxon>
        <taxon>Collembola</taxon>
        <taxon>Symphypleona</taxon>
        <taxon>Sminthuridae</taxon>
        <taxon>Allacma</taxon>
    </lineage>
</organism>
<evidence type="ECO:0000313" key="2">
    <source>
        <dbReference type="EMBL" id="CAG7836307.1"/>
    </source>
</evidence>
<sequence length="126" mass="14388">MKILFAVVGLVLVGTVMSTPNRGWSMNQLGVTEKYVVHSPWISRKNQPALHRRMDKRFKKMQKFLGMGDFLPYPFPYPVRQPAPEIHLLYPSYPLRPGINYPMPQTGYGSSPGYPNPVQPMPTYGH</sequence>